<organism evidence="1 2">
    <name type="scientific">Lederbergia galactosidilytica</name>
    <dbReference type="NCBI Taxonomy" id="217031"/>
    <lineage>
        <taxon>Bacteria</taxon>
        <taxon>Bacillati</taxon>
        <taxon>Bacillota</taxon>
        <taxon>Bacilli</taxon>
        <taxon>Bacillales</taxon>
        <taxon>Bacillaceae</taxon>
        <taxon>Lederbergia</taxon>
    </lineage>
</organism>
<sequence>MYRAEDWFLDYPAYLISPTVIIYSDDLGIYIYFRYYDEPINDDTQVILMRKDSAREEALLGDIPEINIDDLPNLTIANLAILLKGGVK</sequence>
<proteinExistence type="predicted"/>
<dbReference type="EMBL" id="LGPB01000122">
    <property type="protein sequence ID" value="KRG11562.1"/>
    <property type="molecule type" value="Genomic_DNA"/>
</dbReference>
<evidence type="ECO:0000313" key="2">
    <source>
        <dbReference type="Proteomes" id="UP000053881"/>
    </source>
</evidence>
<comment type="caution">
    <text evidence="1">The sequence shown here is derived from an EMBL/GenBank/DDBJ whole genome shotgun (WGS) entry which is preliminary data.</text>
</comment>
<evidence type="ECO:0000313" key="1">
    <source>
        <dbReference type="EMBL" id="KRG11562.1"/>
    </source>
</evidence>
<gene>
    <name evidence="1" type="ORF">ACA29_17140</name>
</gene>
<name>A0A0Q9Y1U3_9BACI</name>
<dbReference type="Proteomes" id="UP000053881">
    <property type="component" value="Unassembled WGS sequence"/>
</dbReference>
<accession>A0A0Q9Y1U3</accession>
<protein>
    <submittedName>
        <fullName evidence="1">Uncharacterized protein</fullName>
    </submittedName>
</protein>
<reference evidence="1 2" key="1">
    <citation type="submission" date="2015-06" db="EMBL/GenBank/DDBJ databases">
        <title>Genome sequencing project of Bacillus galactosidilyticus PL133.</title>
        <authorList>
            <person name="Gaiero J."/>
            <person name="Nicol R."/>
            <person name="Habash M."/>
        </authorList>
    </citation>
    <scope>NUCLEOTIDE SEQUENCE [LARGE SCALE GENOMIC DNA]</scope>
    <source>
        <strain evidence="1 2">PL133</strain>
    </source>
</reference>
<dbReference type="AlphaFoldDB" id="A0A0Q9Y1U3"/>
<dbReference type="PATRIC" id="fig|217031.4.peg.5824"/>